<dbReference type="Pfam" id="PF00899">
    <property type="entry name" value="ThiF"/>
    <property type="match status" value="1"/>
</dbReference>
<comment type="similarity">
    <text evidence="2 4">Belongs to the ubiquitin-activating E1 family. ULA1 subfamily.</text>
</comment>
<protein>
    <recommendedName>
        <fullName evidence="4">NEDD8-activating enzyme E1 regulatory subunit</fullName>
    </recommendedName>
</protein>
<gene>
    <name evidence="6" type="ORF">E6O75_ATG03728</name>
</gene>
<dbReference type="InterPro" id="IPR000594">
    <property type="entry name" value="ThiF_NAD_FAD-bd"/>
</dbReference>
<name>A0A4Z1PB75_9PEZI</name>
<dbReference type="Gene3D" id="3.40.50.720">
    <property type="entry name" value="NAD(P)-binding Rossmann-like Domain"/>
    <property type="match status" value="2"/>
</dbReference>
<accession>A0A4Z1PB75</accession>
<dbReference type="AlphaFoldDB" id="A0A4Z1PB75"/>
<keyword evidence="3 4" id="KW-0833">Ubl conjugation pathway</keyword>
<reference evidence="6 7" key="1">
    <citation type="submission" date="2019-04" db="EMBL/GenBank/DDBJ databases">
        <title>High contiguity whole genome sequence and gene annotation resource for two Venturia nashicola isolates.</title>
        <authorList>
            <person name="Prokchorchik M."/>
            <person name="Won K."/>
            <person name="Lee Y."/>
            <person name="Choi E.D."/>
            <person name="Segonzac C."/>
            <person name="Sohn K.H."/>
        </authorList>
    </citation>
    <scope>NUCLEOTIDE SEQUENCE [LARGE SCALE GENOMIC DNA]</scope>
    <source>
        <strain evidence="6 7">PRI2</strain>
    </source>
</reference>
<dbReference type="GO" id="GO:0005737">
    <property type="term" value="C:cytoplasm"/>
    <property type="evidence" value="ECO:0007669"/>
    <property type="project" value="TreeGrafter"/>
</dbReference>
<dbReference type="SUPFAM" id="SSF69572">
    <property type="entry name" value="Activating enzymes of the ubiquitin-like proteins"/>
    <property type="match status" value="1"/>
</dbReference>
<dbReference type="InterPro" id="IPR035985">
    <property type="entry name" value="Ubiquitin-activating_enz"/>
</dbReference>
<evidence type="ECO:0000256" key="2">
    <source>
        <dbReference type="ARBA" id="ARBA00006868"/>
    </source>
</evidence>
<dbReference type="PANTHER" id="PTHR10953">
    <property type="entry name" value="UBIQUITIN-ACTIVATING ENZYME E1"/>
    <property type="match status" value="1"/>
</dbReference>
<organism evidence="6 7">
    <name type="scientific">Venturia nashicola</name>
    <dbReference type="NCBI Taxonomy" id="86259"/>
    <lineage>
        <taxon>Eukaryota</taxon>
        <taxon>Fungi</taxon>
        <taxon>Dikarya</taxon>
        <taxon>Ascomycota</taxon>
        <taxon>Pezizomycotina</taxon>
        <taxon>Dothideomycetes</taxon>
        <taxon>Pleosporomycetidae</taxon>
        <taxon>Venturiales</taxon>
        <taxon>Venturiaceae</taxon>
        <taxon>Venturia</taxon>
    </lineage>
</organism>
<comment type="function">
    <text evidence="4">Regulatory subunit of the dimeric UBA3-ULA1 E1 enzyme.</text>
</comment>
<dbReference type="InterPro" id="IPR030667">
    <property type="entry name" value="APP-BP1"/>
</dbReference>
<dbReference type="STRING" id="86259.A0A4Z1PB75"/>
<dbReference type="EMBL" id="SNSC02000003">
    <property type="protein sequence ID" value="TID25865.1"/>
    <property type="molecule type" value="Genomic_DNA"/>
</dbReference>
<dbReference type="GO" id="GO:0045116">
    <property type="term" value="P:protein neddylation"/>
    <property type="evidence" value="ECO:0007669"/>
    <property type="project" value="UniProtKB-UniRule"/>
</dbReference>
<dbReference type="GO" id="GO:0019781">
    <property type="term" value="F:NEDD8 activating enzyme activity"/>
    <property type="evidence" value="ECO:0007669"/>
    <property type="project" value="UniProtKB-UniRule"/>
</dbReference>
<keyword evidence="7" id="KW-1185">Reference proteome</keyword>
<evidence type="ECO:0000259" key="5">
    <source>
        <dbReference type="Pfam" id="PF00899"/>
    </source>
</evidence>
<dbReference type="UniPathway" id="UPA00885"/>
<dbReference type="Proteomes" id="UP000298493">
    <property type="component" value="Unassembled WGS sequence"/>
</dbReference>
<sequence length="555" mass="61426">MTPPVLHGPSAKEKKYDRQLRLWAASGQAALEDAHLLLVQSEDGAGVIGIETLKNLVLPGVGQYTILDSAIVKEEDLGVNFFLDEESLGSSRASATCKFLQELNPDVQGHYINQPASTIINEDFLKPYSLLLVSAPVDPNVLATLSSYAAKTSIPLFYMHCVGFYAHFSVALPSAWPIVDTHPDPVSTTDLRLVKPWPELLEFMQSRTGNLEAMENDDHGHVPYLLLLSYYLEEWRKTHEGKVPSAYKEKQEFRDLVRKGMRTDTPEGSEENYEEAISAVLKSLNEPTASSAVREVWDAEECKNLTHDSHNFWIISSAIAKFYRQHGMLPLPGSVPDMKARSADYIALQNVYKSKARADILEITASVRELEKSLARKNAIEASEIEAFCKNAAHIKLVRGKPLAVYRVDNHEWTWGDRAKFAFNTLSDETSLILLHIAFMAWDAFFQSSTKVAGASEPDTDAIELTKLADSIMDGLVTESGRSFDEGESDSVRSKLAEFCQELSRAGGAELHNLASLAGGLIAQEVIKAITKQYIPVDNTCLFDGVRSSTSVLKL</sequence>
<comment type="caution">
    <text evidence="6">The sequence shown here is derived from an EMBL/GenBank/DDBJ whole genome shotgun (WGS) entry which is preliminary data.</text>
</comment>
<evidence type="ECO:0000256" key="1">
    <source>
        <dbReference type="ARBA" id="ARBA00005032"/>
    </source>
</evidence>
<proteinExistence type="inferred from homology"/>
<evidence type="ECO:0000313" key="7">
    <source>
        <dbReference type="Proteomes" id="UP000298493"/>
    </source>
</evidence>
<evidence type="ECO:0000256" key="4">
    <source>
        <dbReference type="PIRNR" id="PIRNR039099"/>
    </source>
</evidence>
<dbReference type="PANTHER" id="PTHR10953:SF29">
    <property type="entry name" value="NEDD8-ACTIVATING ENZYME E1 REGULATORY SUBUNIT"/>
    <property type="match status" value="1"/>
</dbReference>
<evidence type="ECO:0000256" key="3">
    <source>
        <dbReference type="ARBA" id="ARBA00022786"/>
    </source>
</evidence>
<dbReference type="PIRSF" id="PIRSF039099">
    <property type="entry name" value="APP-BP1"/>
    <property type="match status" value="1"/>
</dbReference>
<dbReference type="InterPro" id="IPR045886">
    <property type="entry name" value="ThiF/MoeB/HesA"/>
</dbReference>
<feature type="domain" description="THIF-type NAD/FAD binding fold" evidence="5">
    <location>
        <begin position="16"/>
        <end position="546"/>
    </location>
</feature>
<evidence type="ECO:0000313" key="6">
    <source>
        <dbReference type="EMBL" id="TID25865.1"/>
    </source>
</evidence>
<comment type="pathway">
    <text evidence="1 4">Protein modification; protein neddylation.</text>
</comment>